<evidence type="ECO:0000256" key="1">
    <source>
        <dbReference type="PROSITE-ProRule" id="PRU10141"/>
    </source>
</evidence>
<dbReference type="InterPro" id="IPR032675">
    <property type="entry name" value="LRR_dom_sf"/>
</dbReference>
<dbReference type="GO" id="GO:0005524">
    <property type="term" value="F:ATP binding"/>
    <property type="evidence" value="ECO:0007669"/>
    <property type="project" value="UniProtKB-UniRule"/>
</dbReference>
<dbReference type="HOGENOM" id="CLU_246921_0_0_1"/>
<dbReference type="PANTHER" id="PTHR44329">
    <property type="entry name" value="SERINE/THREONINE-PROTEIN KINASE TNNI3K-RELATED"/>
    <property type="match status" value="1"/>
</dbReference>
<keyword evidence="5" id="KW-1185">Reference proteome</keyword>
<dbReference type="Proteomes" id="UP000022910">
    <property type="component" value="Unassembled WGS sequence"/>
</dbReference>
<dbReference type="Gene3D" id="1.10.510.10">
    <property type="entry name" value="Transferase(Phosphotransferase) domain 1"/>
    <property type="match status" value="1"/>
</dbReference>
<dbReference type="CDD" id="cd21037">
    <property type="entry name" value="MLKL_NTD"/>
    <property type="match status" value="1"/>
</dbReference>
<feature type="binding site" evidence="1">
    <location>
        <position position="53"/>
    </location>
    <ligand>
        <name>ATP</name>
        <dbReference type="ChEBI" id="CHEBI:30616"/>
    </ligand>
</feature>
<dbReference type="InterPro" id="IPR036537">
    <property type="entry name" value="Adaptor_Cbl_N_dom_sf"/>
</dbReference>
<dbReference type="SUPFAM" id="SSF52058">
    <property type="entry name" value="L domain-like"/>
    <property type="match status" value="1"/>
</dbReference>
<dbReference type="PRINTS" id="PR00109">
    <property type="entry name" value="TYRKINASE"/>
</dbReference>
<dbReference type="InterPro" id="IPR051681">
    <property type="entry name" value="Ser/Thr_Kinases-Pseudokinases"/>
</dbReference>
<dbReference type="Gene3D" id="1.20.930.20">
    <property type="entry name" value="Adaptor protein Cbl, N-terminal domain"/>
    <property type="match status" value="1"/>
</dbReference>
<name>A0A015IXZ7_RHIIW</name>
<dbReference type="InterPro" id="IPR059179">
    <property type="entry name" value="MLKL-like_MCAfunc"/>
</dbReference>
<dbReference type="InterPro" id="IPR017441">
    <property type="entry name" value="Protein_kinase_ATP_BS"/>
</dbReference>
<keyword evidence="2" id="KW-0175">Coiled coil</keyword>
<accession>A0A015IXZ7</accession>
<dbReference type="EMBL" id="JEMT01026511">
    <property type="protein sequence ID" value="EXX59250.1"/>
    <property type="molecule type" value="Genomic_DNA"/>
</dbReference>
<dbReference type="Pfam" id="PF07714">
    <property type="entry name" value="PK_Tyr_Ser-Thr"/>
    <property type="match status" value="1"/>
</dbReference>
<evidence type="ECO:0000256" key="2">
    <source>
        <dbReference type="SAM" id="Coils"/>
    </source>
</evidence>
<keyword evidence="1" id="KW-0547">Nucleotide-binding</keyword>
<dbReference type="GO" id="GO:0004674">
    <property type="term" value="F:protein serine/threonine kinase activity"/>
    <property type="evidence" value="ECO:0007669"/>
    <property type="project" value="TreeGrafter"/>
</dbReference>
<dbReference type="InterPro" id="IPR011009">
    <property type="entry name" value="Kinase-like_dom_sf"/>
</dbReference>
<proteinExistence type="predicted"/>
<organism evidence="4 5">
    <name type="scientific">Rhizophagus irregularis (strain DAOM 197198w)</name>
    <name type="common">Glomus intraradices</name>
    <dbReference type="NCBI Taxonomy" id="1432141"/>
    <lineage>
        <taxon>Eukaryota</taxon>
        <taxon>Fungi</taxon>
        <taxon>Fungi incertae sedis</taxon>
        <taxon>Mucoromycota</taxon>
        <taxon>Glomeromycotina</taxon>
        <taxon>Glomeromycetes</taxon>
        <taxon>Glomerales</taxon>
        <taxon>Glomeraceae</taxon>
        <taxon>Rhizophagus</taxon>
    </lineage>
</organism>
<dbReference type="Gene3D" id="3.80.10.10">
    <property type="entry name" value="Ribonuclease Inhibitor"/>
    <property type="match status" value="1"/>
</dbReference>
<dbReference type="SUPFAM" id="SSF56112">
    <property type="entry name" value="Protein kinase-like (PK-like)"/>
    <property type="match status" value="1"/>
</dbReference>
<gene>
    <name evidence="4" type="ORF">RirG_190760</name>
</gene>
<evidence type="ECO:0000259" key="3">
    <source>
        <dbReference type="PROSITE" id="PS50011"/>
    </source>
</evidence>
<evidence type="ECO:0000313" key="4">
    <source>
        <dbReference type="EMBL" id="EXX59250.1"/>
    </source>
</evidence>
<feature type="coiled-coil region" evidence="2">
    <location>
        <begin position="1404"/>
        <end position="1752"/>
    </location>
</feature>
<evidence type="ECO:0000313" key="5">
    <source>
        <dbReference type="Proteomes" id="UP000022910"/>
    </source>
</evidence>
<dbReference type="InterPro" id="IPR000719">
    <property type="entry name" value="Prot_kinase_dom"/>
</dbReference>
<dbReference type="OrthoDB" id="2013775at2759"/>
<dbReference type="GO" id="GO:0007166">
    <property type="term" value="P:cell surface receptor signaling pathway"/>
    <property type="evidence" value="ECO:0007669"/>
    <property type="project" value="InterPro"/>
</dbReference>
<feature type="coiled-coil region" evidence="2">
    <location>
        <begin position="49"/>
        <end position="80"/>
    </location>
</feature>
<reference evidence="4 5" key="1">
    <citation type="submission" date="2014-02" db="EMBL/GenBank/DDBJ databases">
        <title>Single nucleus genome sequencing reveals high similarity among nuclei of an endomycorrhizal fungus.</title>
        <authorList>
            <person name="Lin K."/>
            <person name="Geurts R."/>
            <person name="Zhang Z."/>
            <person name="Limpens E."/>
            <person name="Saunders D.G."/>
            <person name="Mu D."/>
            <person name="Pang E."/>
            <person name="Cao H."/>
            <person name="Cha H."/>
            <person name="Lin T."/>
            <person name="Zhou Q."/>
            <person name="Shang Y."/>
            <person name="Li Y."/>
            <person name="Ivanov S."/>
            <person name="Sharma T."/>
            <person name="Velzen R.V."/>
            <person name="Ruijter N.D."/>
            <person name="Aanen D.K."/>
            <person name="Win J."/>
            <person name="Kamoun S."/>
            <person name="Bisseling T."/>
            <person name="Huang S."/>
        </authorList>
    </citation>
    <scope>NUCLEOTIDE SEQUENCE [LARGE SCALE GENOMIC DNA]</scope>
    <source>
        <strain evidence="5">DAOM197198w</strain>
    </source>
</reference>
<keyword evidence="1" id="KW-0067">ATP-binding</keyword>
<dbReference type="SMR" id="A0A015IXZ7"/>
<dbReference type="InterPro" id="IPR001245">
    <property type="entry name" value="Ser-Thr/Tyr_kinase_cat_dom"/>
</dbReference>
<dbReference type="PROSITE" id="PS00107">
    <property type="entry name" value="PROTEIN_KINASE_ATP"/>
    <property type="match status" value="1"/>
</dbReference>
<protein>
    <submittedName>
        <fullName evidence="4">Cdc15p</fullName>
    </submittedName>
</protein>
<feature type="domain" description="Protein kinase" evidence="3">
    <location>
        <begin position="25"/>
        <end position="280"/>
    </location>
</feature>
<dbReference type="PROSITE" id="PS50011">
    <property type="entry name" value="PROTEIN_KINASE_DOM"/>
    <property type="match status" value="1"/>
</dbReference>
<sequence>MTSVKGWIEEKIKNEYIRYFEYNEFSEITEIGNGSFGVVNKAILANTGLVALKIIINKNSNELNEANDEIVKELKLLREVDYHPKINRCLGITKDSKNYILVMEYANEGNLRDFLNKKFTSLKWSDQIQMALDITSGLKFLHSKEIIHRDLHSKNILVNNGKLLIADLGLSKKLAEVTTNSLGNRKGMNEYIDPQCFKDRKYKKDKKSDIYSLGVLLWEISSGRPPFSDCIRGLIDYYVKKGDREDTIEGTPPKYKDLYQQCWDDEPKSRPNIGEVHEILSQLITIDPRSLQPNIHNIDDKSNSKVNDNDDLNISSDFSINTSAVPFIKFLPIIKEIENIFEEITELVKAAEHNKRTCKILKNRVGAAVRDLGEDRKEFFNNKNYSCLQDLSDTITRIKKFISEISQMKSLIKHIKVKNIEETFKKLCEEFDSYIKVLSFSIDVKTADELGQLKADQDDITKYLKEIVASIKLKLNYGLFLNGYSIEPSKQAIFTENGELNISLYEGQPLVYTFINDRNSRKNLLSFNSDDNDVELDEHLRPSDICINFPVAEITYIADLSESFSNFIDDDRGKLYEMYGHLFPKKVLIGGKLFIDGLKSVTSTQIDIFNSYLTWVYNSSKHKKETPFNNLSAFNFFPKILTLDGITLDTREKFTNWVNDLYRDDTVKIISYNNLIPISQLKSDPISLINEIQPGVSNFKEKLTLENWAKNSKYVRWVEEFQFLRGLIIDQRFELKISKENAIELINIPNIESSDKFYIRIVKPTTTLEEILINNHIFSVNNNEDISSSFPFIKVSDDPSYDDFAHFLVKCEQYKILLNRDNIKPSEKFKQAVEKALEDMKPLICLQEVFDEYGHFIPLNIILGKSLRNTIVNSSSISKKIDLASPVFESLKPLLSDYSINYLITQKKHTIGENELSEWIQDLKNELEIEIIESNNIIPLYSILDVEQTKRIDTILNRKDKFKIIMTGSIDLKDSDITKQVIVSIEPSLDNKNYEVFGSIVSKNNSKLDDIFVTFGLYEINEFFVTIDSSKNTNISIEGCYIIWMIIGNPLELSVFYPNNREIQVDYFKETITLQRDNPIYSIQTSHQLSQGYDISIKCFEPINIKLIRWSKNCIYLNISNSSIDFNSTQSNVEVTVCTLSHSDRENTKIDINGKKYSMGYILTENNHGEEPQLKQTNIRRYIDNQYPIKGELNELIMLNNNLEGHLDLSDFINLEKLQCSNNKLTSLDISKNEKLTVIDCSQNNLIRLDLSNCLNIKSVTANHNQLNELKLPAIINNDKLEYLNLLDNSFSQNLNCFSRLVNLKELFIGNTDEDRIKQGIYNRFYGSLKPLKLIIKLENLCINDTDIDSGLEYLPDSIKSFQCSVDKRPEAKVVKIYEQLKTYSISSSDALQGRYNLKVWKKNWKLIKQNEAIQNQIKQVEEELKLDAQFTELEKEESNLIAKEDELVKKNINLEEKKYLEDLVKKLNEKLEQTKQQLEEKEKKLESFTVMEKEVLHKEMHGLIDELAIKEEKVSQSEKQLEETTRKLKAKEDESTNLKNELENIRSSLSQIEHKKVKLNNLRKKLDNEKSFTKTDASGLRNQMDDLKKEIQLLQNQAVKAKEIENELEKIKRNRDVLRTEQNSQQDFIIKLQRDKSNLEEELKTRKYQLNYKQELINKIMQQNEEKINALSNELEEKEELINKLKQQNEEKTNVLKNKECFIDELQQQTYELKRQLNEETEKYQNFQGKIKDLLSQIQTQQVELSELVNNFNKKHEPGKKGMLLVNNILEKQRNVIQTNDNSASEELEKIRQKLINDFDLPAEEIQDILYKQAEKTKLDMQFKTLIN</sequence>
<comment type="caution">
    <text evidence="4">The sequence shown here is derived from an EMBL/GenBank/DDBJ whole genome shotgun (WGS) entry which is preliminary data.</text>
</comment>